<comment type="caution">
    <text evidence="1">The sequence shown here is derived from an EMBL/GenBank/DDBJ whole genome shotgun (WGS) entry which is preliminary data.</text>
</comment>
<organism evidence="1 2">
    <name type="scientific">Streptomyces enissocaesilis</name>
    <dbReference type="NCBI Taxonomy" id="332589"/>
    <lineage>
        <taxon>Bacteria</taxon>
        <taxon>Bacillati</taxon>
        <taxon>Actinomycetota</taxon>
        <taxon>Actinomycetes</taxon>
        <taxon>Kitasatosporales</taxon>
        <taxon>Streptomycetaceae</taxon>
        <taxon>Streptomyces</taxon>
        <taxon>Streptomyces rochei group</taxon>
    </lineage>
</organism>
<evidence type="ECO:0000313" key="2">
    <source>
        <dbReference type="Proteomes" id="UP001500403"/>
    </source>
</evidence>
<evidence type="ECO:0000313" key="1">
    <source>
        <dbReference type="EMBL" id="GAA2970399.1"/>
    </source>
</evidence>
<reference evidence="1 2" key="1">
    <citation type="journal article" date="2019" name="Int. J. Syst. Evol. Microbiol.">
        <title>The Global Catalogue of Microorganisms (GCM) 10K type strain sequencing project: providing services to taxonomists for standard genome sequencing and annotation.</title>
        <authorList>
            <consortium name="The Broad Institute Genomics Platform"/>
            <consortium name="The Broad Institute Genome Sequencing Center for Infectious Disease"/>
            <person name="Wu L."/>
            <person name="Ma J."/>
        </authorList>
    </citation>
    <scope>NUCLEOTIDE SEQUENCE [LARGE SCALE GENOMIC DNA]</scope>
    <source>
        <strain evidence="1 2">JCM 9088</strain>
    </source>
</reference>
<gene>
    <name evidence="1" type="ORF">GCM10010446_64220</name>
</gene>
<accession>A0ABN3XMT9</accession>
<proteinExistence type="predicted"/>
<dbReference type="SUPFAM" id="SSF51658">
    <property type="entry name" value="Xylose isomerase-like"/>
    <property type="match status" value="1"/>
</dbReference>
<dbReference type="EMBL" id="BAAAUD010000096">
    <property type="protein sequence ID" value="GAA2970399.1"/>
    <property type="molecule type" value="Genomic_DNA"/>
</dbReference>
<keyword evidence="2" id="KW-1185">Reference proteome</keyword>
<dbReference type="Proteomes" id="UP001500403">
    <property type="component" value="Unassembled WGS sequence"/>
</dbReference>
<name>A0ABN3XMT9_9ACTN</name>
<protein>
    <submittedName>
        <fullName evidence="1">Uncharacterized protein</fullName>
    </submittedName>
</protein>
<sequence>MPFFPHPRADDARRVTELKGTLRTHGVRLSSVLPPYKWSSPYEAGRQSAVAMRA</sequence>
<dbReference type="InterPro" id="IPR036237">
    <property type="entry name" value="Xyl_isomerase-like_sf"/>
</dbReference>